<evidence type="ECO:0000313" key="2">
    <source>
        <dbReference type="EMBL" id="EES51754.1"/>
    </source>
</evidence>
<protein>
    <submittedName>
        <fullName evidence="2">Uncharacterized protein</fullName>
    </submittedName>
</protein>
<feature type="transmembrane region" description="Helical" evidence="1">
    <location>
        <begin position="126"/>
        <end position="144"/>
    </location>
</feature>
<name>C6I063_9BACT</name>
<sequence>MNRKQTRLQRLREMFSEKFRTIISPGKKKTPSGRPWSRVVQNPEGLTLLLWGLGDGSVNGSFPLSTGQPFRIDRDDAHLKFTGDQGEILFGGPDPEINRRLAREIEKAIKKTRFGHGVLSQIRFPLLPMLAGGGVMLILVLFLFSGETREGSHLASLSQVEKMVSQGVPDSFPGLGGGLTCHGGGH</sequence>
<dbReference type="EMBL" id="GG693885">
    <property type="protein sequence ID" value="EES51754.1"/>
    <property type="molecule type" value="Genomic_DNA"/>
</dbReference>
<keyword evidence="1" id="KW-0812">Transmembrane</keyword>
<gene>
    <name evidence="2" type="ORF">UBAL3_95530024</name>
</gene>
<keyword evidence="3" id="KW-1185">Reference proteome</keyword>
<evidence type="ECO:0000313" key="3">
    <source>
        <dbReference type="Proteomes" id="UP000009374"/>
    </source>
</evidence>
<organism evidence="2 3">
    <name type="scientific">Leptospirillum ferrodiazotrophum</name>
    <dbReference type="NCBI Taxonomy" id="412449"/>
    <lineage>
        <taxon>Bacteria</taxon>
        <taxon>Pseudomonadati</taxon>
        <taxon>Nitrospirota</taxon>
        <taxon>Nitrospiria</taxon>
        <taxon>Nitrospirales</taxon>
        <taxon>Nitrospiraceae</taxon>
        <taxon>Leptospirillum</taxon>
    </lineage>
</organism>
<proteinExistence type="predicted"/>
<keyword evidence="1" id="KW-1133">Transmembrane helix</keyword>
<dbReference type="Proteomes" id="UP000009374">
    <property type="component" value="Unassembled WGS sequence"/>
</dbReference>
<keyword evidence="1" id="KW-0472">Membrane</keyword>
<dbReference type="AlphaFoldDB" id="C6I063"/>
<evidence type="ECO:0000256" key="1">
    <source>
        <dbReference type="SAM" id="Phobius"/>
    </source>
</evidence>
<reference evidence="2 3" key="1">
    <citation type="journal article" date="2009" name="Appl. Environ. Microbiol.">
        <title>Community genomic and proteomic analyses of chemoautotrophic iron-oxidizing "Leptospirillum rubarum" (Group II) and "Leptospirillum ferrodiazotrophum" (Group III) bacteria in acid mine drainage biofilms.</title>
        <authorList>
            <person name="Goltsman D.S."/>
            <person name="Denef V.J."/>
            <person name="Singer S.W."/>
            <person name="VerBerkmoes N.C."/>
            <person name="Lefsrud M."/>
            <person name="Mueller R.S."/>
            <person name="Dick G.J."/>
            <person name="Sun C.L."/>
            <person name="Wheeler K.E."/>
            <person name="Zemla A."/>
            <person name="Baker B.J."/>
            <person name="Hauser L."/>
            <person name="Land M."/>
            <person name="Shah M.B."/>
            <person name="Thelen M.P."/>
            <person name="Hettich R.L."/>
            <person name="Banfield J.F."/>
        </authorList>
    </citation>
    <scope>NUCLEOTIDE SEQUENCE [LARGE SCALE GENOMIC DNA]</scope>
</reference>
<accession>C6I063</accession>